<comment type="caution">
    <text evidence="1">The sequence shown here is derived from an EMBL/GenBank/DDBJ whole genome shotgun (WGS) entry which is preliminary data.</text>
</comment>
<gene>
    <name evidence="1" type="ORF">V6N11_055803</name>
</gene>
<name>A0ABR1ZCQ1_9ROSI</name>
<protein>
    <submittedName>
        <fullName evidence="1">Uncharacterized protein</fullName>
    </submittedName>
</protein>
<sequence length="159" mass="17506">MGICTSLDSARVATAKLILHDGRLQEFSYPVKVSYVLQMNPMCFLCNADEMDFGHVVSAIEEDQELRPGQLYFALPLTCLNHPLQPQVMAALAVKATSAFMKTTASEKCRRRTKSLAPFQFSPESPRRKVASAGGNGGDKRVRGRGSRRFKAVLSSIPE</sequence>
<dbReference type="Proteomes" id="UP001396334">
    <property type="component" value="Unassembled WGS sequence"/>
</dbReference>
<dbReference type="Pfam" id="PF14009">
    <property type="entry name" value="PADRE"/>
    <property type="match status" value="1"/>
</dbReference>
<reference evidence="1 2" key="1">
    <citation type="journal article" date="2024" name="G3 (Bethesda)">
        <title>Genome assembly of Hibiscus sabdariffa L. provides insights into metabolisms of medicinal natural products.</title>
        <authorList>
            <person name="Kim T."/>
        </authorList>
    </citation>
    <scope>NUCLEOTIDE SEQUENCE [LARGE SCALE GENOMIC DNA]</scope>
    <source>
        <strain evidence="1">TK-2024</strain>
        <tissue evidence="1">Old leaves</tissue>
    </source>
</reference>
<dbReference type="PANTHER" id="PTHR33052">
    <property type="entry name" value="DUF4228 DOMAIN PROTEIN-RELATED"/>
    <property type="match status" value="1"/>
</dbReference>
<accession>A0ABR1ZCQ1</accession>
<dbReference type="InterPro" id="IPR025322">
    <property type="entry name" value="PADRE_dom"/>
</dbReference>
<evidence type="ECO:0000313" key="1">
    <source>
        <dbReference type="EMBL" id="KAK8478043.1"/>
    </source>
</evidence>
<organism evidence="1 2">
    <name type="scientific">Hibiscus sabdariffa</name>
    <name type="common">roselle</name>
    <dbReference type="NCBI Taxonomy" id="183260"/>
    <lineage>
        <taxon>Eukaryota</taxon>
        <taxon>Viridiplantae</taxon>
        <taxon>Streptophyta</taxon>
        <taxon>Embryophyta</taxon>
        <taxon>Tracheophyta</taxon>
        <taxon>Spermatophyta</taxon>
        <taxon>Magnoliopsida</taxon>
        <taxon>eudicotyledons</taxon>
        <taxon>Gunneridae</taxon>
        <taxon>Pentapetalae</taxon>
        <taxon>rosids</taxon>
        <taxon>malvids</taxon>
        <taxon>Malvales</taxon>
        <taxon>Malvaceae</taxon>
        <taxon>Malvoideae</taxon>
        <taxon>Hibiscus</taxon>
    </lineage>
</organism>
<keyword evidence="2" id="KW-1185">Reference proteome</keyword>
<proteinExistence type="predicted"/>
<evidence type="ECO:0000313" key="2">
    <source>
        <dbReference type="Proteomes" id="UP001396334"/>
    </source>
</evidence>
<dbReference type="EMBL" id="JBBPBN010001522">
    <property type="protein sequence ID" value="KAK8478043.1"/>
    <property type="molecule type" value="Genomic_DNA"/>
</dbReference>